<dbReference type="RefSeq" id="WP_227897441.1">
    <property type="nucleotide sequence ID" value="NZ_CP099467.1"/>
</dbReference>
<dbReference type="InterPro" id="IPR027417">
    <property type="entry name" value="P-loop_NTPase"/>
</dbReference>
<dbReference type="SUPFAM" id="SSF52540">
    <property type="entry name" value="P-loop containing nucleoside triphosphate hydrolases"/>
    <property type="match status" value="1"/>
</dbReference>
<keyword evidence="3" id="KW-1185">Reference proteome</keyword>
<evidence type="ECO:0000256" key="1">
    <source>
        <dbReference type="SAM" id="Coils"/>
    </source>
</evidence>
<evidence type="ECO:0000313" key="2">
    <source>
        <dbReference type="EMBL" id="MCC3299455.1"/>
    </source>
</evidence>
<dbReference type="Proteomes" id="UP001139158">
    <property type="component" value="Unassembled WGS sequence"/>
</dbReference>
<dbReference type="Pfam" id="PF12846">
    <property type="entry name" value="AAA_10"/>
    <property type="match status" value="1"/>
</dbReference>
<dbReference type="GO" id="GO:0005524">
    <property type="term" value="F:ATP binding"/>
    <property type="evidence" value="ECO:0007669"/>
    <property type="project" value="UniProtKB-KW"/>
</dbReference>
<comment type="caution">
    <text evidence="2">The sequence shown here is derived from an EMBL/GenBank/DDBJ whole genome shotgun (WGS) entry which is preliminary data.</text>
</comment>
<accession>A0A9X1SDB2</accession>
<protein>
    <submittedName>
        <fullName evidence="2">ATP-binding protein</fullName>
    </submittedName>
</protein>
<keyword evidence="1" id="KW-0175">Coiled coil</keyword>
<dbReference type="AlphaFoldDB" id="A0A9X1SDB2"/>
<organism evidence="2 3">
    <name type="scientific">Arthrobacter caoxuetaonis</name>
    <dbReference type="NCBI Taxonomy" id="2886935"/>
    <lineage>
        <taxon>Bacteria</taxon>
        <taxon>Bacillati</taxon>
        <taxon>Actinomycetota</taxon>
        <taxon>Actinomycetes</taxon>
        <taxon>Micrococcales</taxon>
        <taxon>Micrococcaceae</taxon>
        <taxon>Arthrobacter</taxon>
    </lineage>
</organism>
<proteinExistence type="predicted"/>
<keyword evidence="2" id="KW-0067">ATP-binding</keyword>
<gene>
    <name evidence="2" type="ORF">LJ757_16805</name>
</gene>
<dbReference type="Gene3D" id="3.40.50.300">
    <property type="entry name" value="P-loop containing nucleotide triphosphate hydrolases"/>
    <property type="match status" value="1"/>
</dbReference>
<name>A0A9X1SDB2_9MICC</name>
<evidence type="ECO:0000313" key="3">
    <source>
        <dbReference type="Proteomes" id="UP001139158"/>
    </source>
</evidence>
<sequence length="837" mass="90728">MARKPAAQAPLIDVSVPTMLRTRLPDGRLLGVDGSVWLIRRVPLEPVVDAKSIDERLSVFTPLIAAYDELSAMTPVTVTRRAMARKDYRQTQLLMVNLNRLFNPTGHPLASFLKKSFPAQITEKRMLFLAVKLVSKVGGNGGLKAAIESVTETLTVGGSPLSDYDVDLKKVDAALARCGLTTPSSEELSIANSWWNQGHFPDTVELPHSDHLHVFSDAKAVRMADDADRTNCHEWPEIPNHRTLTFATLEDFEFDFIAPTDPNAHWATGLLDDDAVAISIRAGIEPSKITRAELRRQRKRYMDDIRERVEQHKMERAEQDEMLQTLEDVEGVYGSNGGSPTLVDASVLIAFDGEVEDITQAGGNSQANLRIMNFRQRQALAEMMLCSYIRANPNLHDLPSQTVACSGIQSLSTVGDKTGALLGFTERDKQPAYVSPTAASTADGLPIFLNVGGTGSGKSQVMLWKAVQYALMGGPQVVIDPKTGSDHSPTVLAAGGQVSSLDDLANSDGVFDPIRFSLRPEVGVEMAASMLSAIDPWGGNAARFEVAVYNALSYGVAHGAQCVGQALHIAHDAGKASDDLVRPVFELADSSPMFRACVGMNPKTKGLRIHDGITLIKVGDSHLDLPEPGAIGQATLMQRVCLALVRMMVFGSAMALTGRGGAIHLDEAWVFLGAGKSEVERLGRLARSQNVLPELYTQRVSDALKAELTGYISRGLILPIEDATEARAACQLFKLDPTPERMARITAKAEIGDGESVALNWNSMKALRDPNDPGRRVLRGAVGIYADLAGRAVPVEIVLPKSFLALSSTSPEDIKRREEAALQRELERRQEAALAVI</sequence>
<feature type="coiled-coil region" evidence="1">
    <location>
        <begin position="302"/>
        <end position="329"/>
    </location>
</feature>
<reference evidence="2" key="1">
    <citation type="submission" date="2021-10" db="EMBL/GenBank/DDBJ databases">
        <title>Novel species in genus Arthrobacter.</title>
        <authorList>
            <person name="Liu Y."/>
        </authorList>
    </citation>
    <scope>NUCLEOTIDE SEQUENCE</scope>
    <source>
        <strain evidence="2">Zg-Y453</strain>
    </source>
</reference>
<keyword evidence="2" id="KW-0547">Nucleotide-binding</keyword>
<dbReference type="EMBL" id="JAJFZV010000018">
    <property type="protein sequence ID" value="MCC3299455.1"/>
    <property type="molecule type" value="Genomic_DNA"/>
</dbReference>